<dbReference type="EMBL" id="FQUG01000006">
    <property type="protein sequence ID" value="SHF06602.1"/>
    <property type="molecule type" value="Genomic_DNA"/>
</dbReference>
<gene>
    <name evidence="2" type="ORF">SAMN02745190_01798</name>
</gene>
<evidence type="ECO:0000256" key="1">
    <source>
        <dbReference type="SAM" id="SignalP"/>
    </source>
</evidence>
<proteinExistence type="predicted"/>
<keyword evidence="3" id="KW-1185">Reference proteome</keyword>
<feature type="signal peptide" evidence="1">
    <location>
        <begin position="1"/>
        <end position="26"/>
    </location>
</feature>
<accession>A0A1M4YM79</accession>
<dbReference type="STRING" id="1123243.SAMN02745190_01798"/>
<name>A0A1M4YM79_9FIRM</name>
<feature type="chain" id="PRO_5009908480" evidence="1">
    <location>
        <begin position="27"/>
        <end position="205"/>
    </location>
</feature>
<keyword evidence="1" id="KW-0732">Signal</keyword>
<dbReference type="RefSeq" id="WP_072935873.1">
    <property type="nucleotide sequence ID" value="NZ_FQUG01000006.1"/>
</dbReference>
<dbReference type="Proteomes" id="UP000184404">
    <property type="component" value="Unassembled WGS sequence"/>
</dbReference>
<reference evidence="2 3" key="1">
    <citation type="submission" date="2016-11" db="EMBL/GenBank/DDBJ databases">
        <authorList>
            <person name="Jaros S."/>
            <person name="Januszkiewicz K."/>
            <person name="Wedrychowicz H."/>
        </authorList>
    </citation>
    <scope>NUCLEOTIDE SEQUENCE [LARGE SCALE GENOMIC DNA]</scope>
    <source>
        <strain evidence="2 3">DSM 10502</strain>
    </source>
</reference>
<evidence type="ECO:0000313" key="3">
    <source>
        <dbReference type="Proteomes" id="UP000184404"/>
    </source>
</evidence>
<protein>
    <submittedName>
        <fullName evidence="2">Uncharacterized protein</fullName>
    </submittedName>
</protein>
<organism evidence="2 3">
    <name type="scientific">Schwartzia succinivorans DSM 10502</name>
    <dbReference type="NCBI Taxonomy" id="1123243"/>
    <lineage>
        <taxon>Bacteria</taxon>
        <taxon>Bacillati</taxon>
        <taxon>Bacillota</taxon>
        <taxon>Negativicutes</taxon>
        <taxon>Selenomonadales</taxon>
        <taxon>Selenomonadaceae</taxon>
        <taxon>Schwartzia</taxon>
    </lineage>
</organism>
<sequence length="205" mass="22830">MKNFSPVKILFLTLALMLTALSAAMAAEMPRVAIIYANNANTTYDDAINDCILQNLDKELSGKFNVSRSDAVIQKLADKGMTDLSMAERRDIMDVVADEGFDYILCLTLEPFQRKEKFSVFTQGIEIIATVPVKIIDVKGDRYIYNGKFVEKHYDSTWIGTVGNKSVALEALNKVNKGLNKVLREKMPVAKDSAGAKDNVIRKEI</sequence>
<evidence type="ECO:0000313" key="2">
    <source>
        <dbReference type="EMBL" id="SHF06602.1"/>
    </source>
</evidence>
<dbReference type="OrthoDB" id="1669176at2"/>
<dbReference type="AlphaFoldDB" id="A0A1M4YM79"/>